<reference evidence="2 3" key="1">
    <citation type="submission" date="2021-06" db="EMBL/GenBank/DDBJ databases">
        <title>Caerostris extrusa draft genome.</title>
        <authorList>
            <person name="Kono N."/>
            <person name="Arakawa K."/>
        </authorList>
    </citation>
    <scope>NUCLEOTIDE SEQUENCE [LARGE SCALE GENOMIC DNA]</scope>
</reference>
<dbReference type="Proteomes" id="UP001054945">
    <property type="component" value="Unassembled WGS sequence"/>
</dbReference>
<name>A0AAV4QPD8_CAEEX</name>
<dbReference type="EMBL" id="BPLR01006448">
    <property type="protein sequence ID" value="GIY09941.1"/>
    <property type="molecule type" value="Genomic_DNA"/>
</dbReference>
<organism evidence="2 3">
    <name type="scientific">Caerostris extrusa</name>
    <name type="common">Bark spider</name>
    <name type="synonym">Caerostris bankana</name>
    <dbReference type="NCBI Taxonomy" id="172846"/>
    <lineage>
        <taxon>Eukaryota</taxon>
        <taxon>Metazoa</taxon>
        <taxon>Ecdysozoa</taxon>
        <taxon>Arthropoda</taxon>
        <taxon>Chelicerata</taxon>
        <taxon>Arachnida</taxon>
        <taxon>Araneae</taxon>
        <taxon>Araneomorphae</taxon>
        <taxon>Entelegynae</taxon>
        <taxon>Araneoidea</taxon>
        <taxon>Araneidae</taxon>
        <taxon>Caerostris</taxon>
    </lineage>
</organism>
<gene>
    <name evidence="2" type="ORF">CEXT_42591</name>
</gene>
<feature type="region of interest" description="Disordered" evidence="1">
    <location>
        <begin position="1"/>
        <end position="29"/>
    </location>
</feature>
<evidence type="ECO:0000256" key="1">
    <source>
        <dbReference type="SAM" id="MobiDB-lite"/>
    </source>
</evidence>
<sequence>MTISLSTTLKRIEGSSDQNKNQPQKQRQAAAIGFQKNRLLLLNHGRIRISWMPWLRRRTNQFRTARVDKRKFVFFRTTQCH</sequence>
<accession>A0AAV4QPD8</accession>
<feature type="compositionally biased region" description="Polar residues" evidence="1">
    <location>
        <begin position="1"/>
        <end position="27"/>
    </location>
</feature>
<evidence type="ECO:0000313" key="3">
    <source>
        <dbReference type="Proteomes" id="UP001054945"/>
    </source>
</evidence>
<dbReference type="AlphaFoldDB" id="A0AAV4QPD8"/>
<protein>
    <submittedName>
        <fullName evidence="2">Uncharacterized protein</fullName>
    </submittedName>
</protein>
<comment type="caution">
    <text evidence="2">The sequence shown here is derived from an EMBL/GenBank/DDBJ whole genome shotgun (WGS) entry which is preliminary data.</text>
</comment>
<proteinExistence type="predicted"/>
<keyword evidence="3" id="KW-1185">Reference proteome</keyword>
<evidence type="ECO:0000313" key="2">
    <source>
        <dbReference type="EMBL" id="GIY09941.1"/>
    </source>
</evidence>